<proteinExistence type="predicted"/>
<organism evidence="3 4">
    <name type="scientific">Dunaliella salina</name>
    <name type="common">Green alga</name>
    <name type="synonym">Protococcus salinus</name>
    <dbReference type="NCBI Taxonomy" id="3046"/>
    <lineage>
        <taxon>Eukaryota</taxon>
        <taxon>Viridiplantae</taxon>
        <taxon>Chlorophyta</taxon>
        <taxon>core chlorophytes</taxon>
        <taxon>Chlorophyceae</taxon>
        <taxon>CS clade</taxon>
        <taxon>Chlamydomonadales</taxon>
        <taxon>Dunaliellaceae</taxon>
        <taxon>Dunaliella</taxon>
    </lineage>
</organism>
<dbReference type="Proteomes" id="UP000815325">
    <property type="component" value="Unassembled WGS sequence"/>
</dbReference>
<dbReference type="EMBL" id="MU069536">
    <property type="protein sequence ID" value="KAF5839682.1"/>
    <property type="molecule type" value="Genomic_DNA"/>
</dbReference>
<reference evidence="3" key="1">
    <citation type="submission" date="2017-08" db="EMBL/GenBank/DDBJ databases">
        <authorList>
            <person name="Polle J.E."/>
            <person name="Barry K."/>
            <person name="Cushman J."/>
            <person name="Schmutz J."/>
            <person name="Tran D."/>
            <person name="Hathwaick L.T."/>
            <person name="Yim W.C."/>
            <person name="Jenkins J."/>
            <person name="Mckie-Krisberg Z.M."/>
            <person name="Prochnik S."/>
            <person name="Lindquist E."/>
            <person name="Dockter R.B."/>
            <person name="Adam C."/>
            <person name="Molina H."/>
            <person name="Bunkerborg J."/>
            <person name="Jin E."/>
            <person name="Buchheim M."/>
            <person name="Magnuson J."/>
        </authorList>
    </citation>
    <scope>NUCLEOTIDE SEQUENCE</scope>
    <source>
        <strain evidence="3">CCAP 19/18</strain>
    </source>
</reference>
<keyword evidence="3" id="KW-0808">Transferase</keyword>
<comment type="caution">
    <text evidence="3">The sequence shown here is derived from an EMBL/GenBank/DDBJ whole genome shotgun (WGS) entry which is preliminary data.</text>
</comment>
<sequence length="182" mass="19745">MDELKKELKIRKRVGAIFNKREEDFSEKTEWDDYLESLEDIVYNLTNNIDVQQTEQRLVEYERANRASIISNQARLAEETRKVQRAAHDQAAAVVVDDKAVAAAGGPASYAPTMSGVPAMAAQPVPLKPAAMDGNGTLLPPPGTRPPPLTDQHPAALAAAWSSGLPRARALQEAFASLLLSS</sequence>
<evidence type="ECO:0000313" key="4">
    <source>
        <dbReference type="Proteomes" id="UP000815325"/>
    </source>
</evidence>
<keyword evidence="4" id="KW-1185">Reference proteome</keyword>
<name>A0ABQ7GYK4_DUNSA</name>
<feature type="domain" description="MAT1 centre" evidence="2">
    <location>
        <begin position="5"/>
        <end position="87"/>
    </location>
</feature>
<evidence type="ECO:0000259" key="2">
    <source>
        <dbReference type="Pfam" id="PF06391"/>
    </source>
</evidence>
<feature type="region of interest" description="Disordered" evidence="1">
    <location>
        <begin position="133"/>
        <end position="152"/>
    </location>
</feature>
<accession>A0ABQ7GYK4</accession>
<dbReference type="PANTHER" id="PTHR12683">
    <property type="entry name" value="CDK-ACTIVATING KINASE ASSEMBLY FACTOR MAT1"/>
    <property type="match status" value="1"/>
</dbReference>
<dbReference type="InterPro" id="IPR015877">
    <property type="entry name" value="MAT1_centre"/>
</dbReference>
<dbReference type="PANTHER" id="PTHR12683:SF13">
    <property type="entry name" value="CDK-ACTIVATING KINASE ASSEMBLY FACTOR MAT1"/>
    <property type="match status" value="1"/>
</dbReference>
<gene>
    <name evidence="3" type="ORF">DUNSADRAFT_233</name>
</gene>
<dbReference type="GO" id="GO:0016301">
    <property type="term" value="F:kinase activity"/>
    <property type="evidence" value="ECO:0007669"/>
    <property type="project" value="UniProtKB-KW"/>
</dbReference>
<dbReference type="Pfam" id="PF06391">
    <property type="entry name" value="MAT1"/>
    <property type="match status" value="1"/>
</dbReference>
<evidence type="ECO:0000313" key="3">
    <source>
        <dbReference type="EMBL" id="KAF5839682.1"/>
    </source>
</evidence>
<evidence type="ECO:0000256" key="1">
    <source>
        <dbReference type="SAM" id="MobiDB-lite"/>
    </source>
</evidence>
<keyword evidence="3" id="KW-0418">Kinase</keyword>
<protein>
    <submittedName>
        <fullName evidence="3">CDK-activating kinase assembly factor MAT1-domain-containing protein</fullName>
    </submittedName>
</protein>
<feature type="compositionally biased region" description="Pro residues" evidence="1">
    <location>
        <begin position="139"/>
        <end position="149"/>
    </location>
</feature>